<dbReference type="RefSeq" id="XP_009845729.1">
    <property type="nucleotide sequence ID" value="XM_009847427.1"/>
</dbReference>
<accession>W4FD74</accession>
<dbReference type="AlphaFoldDB" id="W4FD74"/>
<dbReference type="VEuPathDB" id="FungiDB:H257_18385"/>
<gene>
    <name evidence="1" type="ORF">H257_18385</name>
</gene>
<dbReference type="EMBL" id="KI913272">
    <property type="protein sequence ID" value="ETV64786.1"/>
    <property type="molecule type" value="Genomic_DNA"/>
</dbReference>
<dbReference type="GeneID" id="20820381"/>
<reference evidence="1" key="1">
    <citation type="submission" date="2013-12" db="EMBL/GenBank/DDBJ databases">
        <title>The Genome Sequence of Aphanomyces astaci APO3.</title>
        <authorList>
            <consortium name="The Broad Institute Genomics Platform"/>
            <person name="Russ C."/>
            <person name="Tyler B."/>
            <person name="van West P."/>
            <person name="Dieguez-Uribeondo J."/>
            <person name="Young S.K."/>
            <person name="Zeng Q."/>
            <person name="Gargeya S."/>
            <person name="Fitzgerald M."/>
            <person name="Abouelleil A."/>
            <person name="Alvarado L."/>
            <person name="Chapman S.B."/>
            <person name="Gainer-Dewar J."/>
            <person name="Goldberg J."/>
            <person name="Griggs A."/>
            <person name="Gujja S."/>
            <person name="Hansen M."/>
            <person name="Howarth C."/>
            <person name="Imamovic A."/>
            <person name="Ireland A."/>
            <person name="Larimer J."/>
            <person name="McCowan C."/>
            <person name="Murphy C."/>
            <person name="Pearson M."/>
            <person name="Poon T.W."/>
            <person name="Priest M."/>
            <person name="Roberts A."/>
            <person name="Saif S."/>
            <person name="Shea T."/>
            <person name="Sykes S."/>
            <person name="Wortman J."/>
            <person name="Nusbaum C."/>
            <person name="Birren B."/>
        </authorList>
    </citation>
    <scope>NUCLEOTIDE SEQUENCE [LARGE SCALE GENOMIC DNA]</scope>
    <source>
        <strain evidence="1">APO3</strain>
    </source>
</reference>
<proteinExistence type="predicted"/>
<evidence type="ECO:0000313" key="1">
    <source>
        <dbReference type="EMBL" id="ETV64786.1"/>
    </source>
</evidence>
<protein>
    <submittedName>
        <fullName evidence="1">Uncharacterized protein</fullName>
    </submittedName>
</protein>
<organism evidence="1">
    <name type="scientific">Aphanomyces astaci</name>
    <name type="common">Crayfish plague agent</name>
    <dbReference type="NCBI Taxonomy" id="112090"/>
    <lineage>
        <taxon>Eukaryota</taxon>
        <taxon>Sar</taxon>
        <taxon>Stramenopiles</taxon>
        <taxon>Oomycota</taxon>
        <taxon>Saprolegniomycetes</taxon>
        <taxon>Saprolegniales</taxon>
        <taxon>Verrucalvaceae</taxon>
        <taxon>Aphanomyces</taxon>
    </lineage>
</organism>
<name>W4FD74_APHAT</name>
<sequence length="179" mass="18397">MGPVVLSGFCVHCHAAGSELCVEELRGWFVSGSKSGSEEDEGSGARIVPVAGTRVGVGIPFRVTSTLTMGVVVVSGVARAGGRPGSGGGGVMVVSVGCVSCFLGRRDPLVGKSFIGSPAAGGCKGECIACPRHHTRWSGAVEDEAKPWGLDLADVATADNRQARFRQYAMALARAVYNM</sequence>